<dbReference type="Gene3D" id="3.40.710.10">
    <property type="entry name" value="DD-peptidase/beta-lactamase superfamily"/>
    <property type="match status" value="1"/>
</dbReference>
<dbReference type="Pfam" id="PF03793">
    <property type="entry name" value="PASTA"/>
    <property type="match status" value="1"/>
</dbReference>
<dbReference type="SUPFAM" id="SSF56519">
    <property type="entry name" value="Penicillin binding protein dimerisation domain"/>
    <property type="match status" value="1"/>
</dbReference>
<organism evidence="6 7">
    <name type="scientific">Flaviaesturariibacter amylovorans</name>
    <dbReference type="NCBI Taxonomy" id="1084520"/>
    <lineage>
        <taxon>Bacteria</taxon>
        <taxon>Pseudomonadati</taxon>
        <taxon>Bacteroidota</taxon>
        <taxon>Chitinophagia</taxon>
        <taxon>Chitinophagales</taxon>
        <taxon>Chitinophagaceae</taxon>
        <taxon>Flaviaestuariibacter</taxon>
    </lineage>
</organism>
<dbReference type="InterPro" id="IPR050515">
    <property type="entry name" value="Beta-lactam/transpept"/>
</dbReference>
<dbReference type="SMART" id="SM00740">
    <property type="entry name" value="PASTA"/>
    <property type="match status" value="1"/>
</dbReference>
<dbReference type="InterPro" id="IPR005311">
    <property type="entry name" value="PBP_dimer"/>
</dbReference>
<feature type="transmembrane region" description="Helical" evidence="4">
    <location>
        <begin position="23"/>
        <end position="47"/>
    </location>
</feature>
<gene>
    <name evidence="6" type="ORF">GCM10023184_33260</name>
</gene>
<keyword evidence="7" id="KW-1185">Reference proteome</keyword>
<dbReference type="PANTHER" id="PTHR30627:SF1">
    <property type="entry name" value="PEPTIDOGLYCAN D,D-TRANSPEPTIDASE FTSI"/>
    <property type="match status" value="1"/>
</dbReference>
<proteinExistence type="predicted"/>
<keyword evidence="4" id="KW-0812">Transmembrane</keyword>
<name>A0ABP8HCE6_9BACT</name>
<comment type="caution">
    <text evidence="6">The sequence shown here is derived from an EMBL/GenBank/DDBJ whole genome shotgun (WGS) entry which is preliminary data.</text>
</comment>
<dbReference type="Pfam" id="PF03717">
    <property type="entry name" value="PBP_dimer"/>
    <property type="match status" value="1"/>
</dbReference>
<dbReference type="SUPFAM" id="SSF54184">
    <property type="entry name" value="Penicillin-binding protein 2x (pbp-2x), c-terminal domain"/>
    <property type="match status" value="1"/>
</dbReference>
<dbReference type="InterPro" id="IPR005543">
    <property type="entry name" value="PASTA_dom"/>
</dbReference>
<feature type="domain" description="PASTA" evidence="5">
    <location>
        <begin position="672"/>
        <end position="730"/>
    </location>
</feature>
<dbReference type="SUPFAM" id="SSF56601">
    <property type="entry name" value="beta-lactamase/transpeptidase-like"/>
    <property type="match status" value="1"/>
</dbReference>
<evidence type="ECO:0000259" key="5">
    <source>
        <dbReference type="PROSITE" id="PS51178"/>
    </source>
</evidence>
<dbReference type="PROSITE" id="PS51178">
    <property type="entry name" value="PASTA"/>
    <property type="match status" value="1"/>
</dbReference>
<dbReference type="CDD" id="cd06575">
    <property type="entry name" value="PASTA_Pbp2x-like_2"/>
    <property type="match status" value="1"/>
</dbReference>
<evidence type="ECO:0000313" key="7">
    <source>
        <dbReference type="Proteomes" id="UP001501725"/>
    </source>
</evidence>
<dbReference type="InterPro" id="IPR036138">
    <property type="entry name" value="PBP_dimer_sf"/>
</dbReference>
<evidence type="ECO:0000313" key="6">
    <source>
        <dbReference type="EMBL" id="GAA4337429.1"/>
    </source>
</evidence>
<dbReference type="Pfam" id="PF00905">
    <property type="entry name" value="Transpeptidase"/>
    <property type="match status" value="1"/>
</dbReference>
<dbReference type="InterPro" id="IPR001460">
    <property type="entry name" value="PCN-bd_Tpept"/>
</dbReference>
<keyword evidence="2" id="KW-0378">Hydrolase</keyword>
<sequence length="730" mass="80885">MTFEFGSKKSNTLKEHVDIKKDILWRVYLSFICIVVLSLVVMGRVFYIQRVEGPHWRALSDSLHQKYVELDAERGTIYSEDGQMLSTSIPYFDVYIDFGAEGLRDKNGKRFKENLDSFAFAMSTYFGARDSSGKEKSAVEYKKELRRAYNQGNRYYALRKNLSFEEYKAFRSFPLVRLGRNKSGVIVETNTRRLNPFGLLARRTIGLARENAQNVGLERTYDSLLRGSTGKRLVRFISHGAYVPVEGYEIDPENGKDIITTLDVNIQDVAENALMKMLTESGAQHGTCIVMETKTGKVKAIANLGRRPDPARAGFRYDEDLNYALHTTEPGSTVKLATLLAVLDAGAVSVNDHVEVGTAGSQYVAVRNINDAERSPKPVLTVREAFAHSSNVGMAKLALKAFGEDPDKFKGYLHRYRLDRPAGVGLVGEEKPMIPKWKRNKEGLHAMLTMSFGYAIEVSPLQTLMLYNAVANGGKMMKPYLVSAIRANGSTVRTFEPKVLDEQICKPEVVKAARSCMEAVVTEGTAKEVFKDFPFTVAGKTGTAHVAGGNIRYSDGVYQASFVGYFPADAPEYSCIVVVKTQPHAAKHFGGQLAAPVFKEVAAKLFAMNVQQKRNGVMPLPADSARYLYAGYAPGIKDIFSSFGFRVRDSAKVDDWGRFDASFNGAIAKPVSVPKKSIPDVRHMTLRDALYVLENLNVKVVAKGRGKVLMQDLAPGTPITKNVTINLLLN</sequence>
<keyword evidence="2" id="KW-0121">Carboxypeptidase</keyword>
<keyword evidence="3 4" id="KW-0472">Membrane</keyword>
<evidence type="ECO:0000256" key="1">
    <source>
        <dbReference type="ARBA" id="ARBA00004370"/>
    </source>
</evidence>
<dbReference type="Proteomes" id="UP001501725">
    <property type="component" value="Unassembled WGS sequence"/>
</dbReference>
<keyword evidence="4" id="KW-1133">Transmembrane helix</keyword>
<dbReference type="Gene3D" id="3.30.450.330">
    <property type="match status" value="1"/>
</dbReference>
<dbReference type="Gene3D" id="3.90.1310.10">
    <property type="entry name" value="Penicillin-binding protein 2a (Domain 2)"/>
    <property type="match status" value="1"/>
</dbReference>
<evidence type="ECO:0000256" key="2">
    <source>
        <dbReference type="ARBA" id="ARBA00022645"/>
    </source>
</evidence>
<comment type="subcellular location">
    <subcellularLocation>
        <location evidence="1">Membrane</location>
    </subcellularLocation>
</comment>
<dbReference type="EMBL" id="BAABGY010000009">
    <property type="protein sequence ID" value="GAA4337429.1"/>
    <property type="molecule type" value="Genomic_DNA"/>
</dbReference>
<evidence type="ECO:0000256" key="4">
    <source>
        <dbReference type="SAM" id="Phobius"/>
    </source>
</evidence>
<keyword evidence="2" id="KW-0645">Protease</keyword>
<accession>A0ABP8HCE6</accession>
<protein>
    <submittedName>
        <fullName evidence="6">Penicillin-binding protein</fullName>
    </submittedName>
</protein>
<evidence type="ECO:0000256" key="3">
    <source>
        <dbReference type="ARBA" id="ARBA00023136"/>
    </source>
</evidence>
<reference evidence="7" key="1">
    <citation type="journal article" date="2019" name="Int. J. Syst. Evol. Microbiol.">
        <title>The Global Catalogue of Microorganisms (GCM) 10K type strain sequencing project: providing services to taxonomists for standard genome sequencing and annotation.</title>
        <authorList>
            <consortium name="The Broad Institute Genomics Platform"/>
            <consortium name="The Broad Institute Genome Sequencing Center for Infectious Disease"/>
            <person name="Wu L."/>
            <person name="Ma J."/>
        </authorList>
    </citation>
    <scope>NUCLEOTIDE SEQUENCE [LARGE SCALE GENOMIC DNA]</scope>
    <source>
        <strain evidence="7">JCM 17919</strain>
    </source>
</reference>
<dbReference type="PANTHER" id="PTHR30627">
    <property type="entry name" value="PEPTIDOGLYCAN D,D-TRANSPEPTIDASE"/>
    <property type="match status" value="1"/>
</dbReference>
<dbReference type="InterPro" id="IPR012338">
    <property type="entry name" value="Beta-lactam/transpept-like"/>
</dbReference>